<name>A0A1B1UJ23_9BRAD</name>
<reference evidence="1 2" key="1">
    <citation type="submission" date="2016-07" db="EMBL/GenBank/DDBJ databases">
        <title>Complete genome sequence of Bradyrhizobium icense LMTR 13T, a potential inoculant strain isolated from lima bean (Phaseolus lunatus) in Peru.</title>
        <authorList>
            <person name="Ormeno-Orrillo E."/>
            <person name="Duran D."/>
            <person name="Rogel M.A."/>
            <person name="Rey L."/>
            <person name="Imperial J."/>
            <person name="Ruiz-Argueso T."/>
            <person name="Martinez-Romero E."/>
        </authorList>
    </citation>
    <scope>NUCLEOTIDE SEQUENCE [LARGE SCALE GENOMIC DNA]</scope>
    <source>
        <strain evidence="1 2">LMTR 13</strain>
    </source>
</reference>
<accession>A0A1B1UJ23</accession>
<dbReference type="EMBL" id="CP016428">
    <property type="protein sequence ID" value="ANW02750.1"/>
    <property type="molecule type" value="Genomic_DNA"/>
</dbReference>
<dbReference type="KEGG" id="bic:LMTR13_23865"/>
<evidence type="ECO:0000313" key="1">
    <source>
        <dbReference type="EMBL" id="ANW02750.1"/>
    </source>
</evidence>
<proteinExistence type="predicted"/>
<evidence type="ECO:0000313" key="2">
    <source>
        <dbReference type="Proteomes" id="UP000092839"/>
    </source>
</evidence>
<protein>
    <submittedName>
        <fullName evidence="1">Uncharacterized protein</fullName>
    </submittedName>
</protein>
<keyword evidence="2" id="KW-1185">Reference proteome</keyword>
<gene>
    <name evidence="1" type="ORF">LMTR13_23865</name>
</gene>
<dbReference type="Proteomes" id="UP000092839">
    <property type="component" value="Chromosome"/>
</dbReference>
<organism evidence="1 2">
    <name type="scientific">Bradyrhizobium icense</name>
    <dbReference type="NCBI Taxonomy" id="1274631"/>
    <lineage>
        <taxon>Bacteria</taxon>
        <taxon>Pseudomonadati</taxon>
        <taxon>Pseudomonadota</taxon>
        <taxon>Alphaproteobacteria</taxon>
        <taxon>Hyphomicrobiales</taxon>
        <taxon>Nitrobacteraceae</taxon>
        <taxon>Bradyrhizobium</taxon>
    </lineage>
</organism>
<sequence length="86" mass="9115">MARFLVAVSRVGVAFRLKSPTRHVLLSLMNSAESLASARGARAGSVSPIPDHISGRPEDITSLTTGLIAFDHSAKNDLDLCQCGRP</sequence>
<dbReference type="AlphaFoldDB" id="A0A1B1UJ23"/>